<evidence type="ECO:0000256" key="1">
    <source>
        <dbReference type="SAM" id="SignalP"/>
    </source>
</evidence>
<dbReference type="EMBL" id="CP031598">
    <property type="protein sequence ID" value="QEW24702.1"/>
    <property type="molecule type" value="Genomic_DNA"/>
</dbReference>
<dbReference type="OrthoDB" id="7830139at2"/>
<protein>
    <submittedName>
        <fullName evidence="2">Uncharacterized protein</fullName>
    </submittedName>
</protein>
<dbReference type="KEGG" id="rid:RIdsm_00485"/>
<sequence precursor="true">MPAKTPWPLALAWLAWAGPALPAPLTCPDPTFTVTADDPAIATRACMAAGHAQSTLGTCGVTIDRPVAIEIRDTLSTENCLGLYHCGEDRIEVLTPSALSHHVKDGPFAALDRAAYWASIIVHEIAHAAYDTVKCPFSACVGTAEYFAYTTQIASLPEAEQRSFERATAIEGKVSRDRFSAVVAMMAPGRFAGLAWAHLNQRPDRCAYLRLILDGRIFFDSEHP</sequence>
<dbReference type="InterPro" id="IPR046579">
    <property type="entry name" value="DUF6639"/>
</dbReference>
<dbReference type="RefSeq" id="WP_057821502.1">
    <property type="nucleotide sequence ID" value="NZ_CP031598.1"/>
</dbReference>
<dbReference type="Pfam" id="PF20344">
    <property type="entry name" value="DUF6639"/>
    <property type="match status" value="1"/>
</dbReference>
<dbReference type="Proteomes" id="UP000325785">
    <property type="component" value="Chromosome"/>
</dbReference>
<gene>
    <name evidence="2" type="ORF">RIdsm_00485</name>
</gene>
<keyword evidence="1" id="KW-0732">Signal</keyword>
<evidence type="ECO:0000313" key="2">
    <source>
        <dbReference type="EMBL" id="QEW24702.1"/>
    </source>
</evidence>
<dbReference type="AlphaFoldDB" id="A0A5P3A5Y3"/>
<organism evidence="2 3">
    <name type="scientific">Roseovarius indicus</name>
    <dbReference type="NCBI Taxonomy" id="540747"/>
    <lineage>
        <taxon>Bacteria</taxon>
        <taxon>Pseudomonadati</taxon>
        <taxon>Pseudomonadota</taxon>
        <taxon>Alphaproteobacteria</taxon>
        <taxon>Rhodobacterales</taxon>
        <taxon>Roseobacteraceae</taxon>
        <taxon>Roseovarius</taxon>
    </lineage>
</organism>
<proteinExistence type="predicted"/>
<reference evidence="2 3" key="1">
    <citation type="submission" date="2018-08" db="EMBL/GenBank/DDBJ databases">
        <title>Genetic Globetrotter - A new plasmid hitch-hiking vast phylogenetic and geographic distances.</title>
        <authorList>
            <person name="Vollmers J."/>
            <person name="Petersen J."/>
        </authorList>
    </citation>
    <scope>NUCLEOTIDE SEQUENCE [LARGE SCALE GENOMIC DNA]</scope>
    <source>
        <strain evidence="2 3">DSM 26383</strain>
    </source>
</reference>
<feature type="chain" id="PRO_5024958797" evidence="1">
    <location>
        <begin position="23"/>
        <end position="224"/>
    </location>
</feature>
<feature type="signal peptide" evidence="1">
    <location>
        <begin position="1"/>
        <end position="22"/>
    </location>
</feature>
<evidence type="ECO:0000313" key="3">
    <source>
        <dbReference type="Proteomes" id="UP000325785"/>
    </source>
</evidence>
<accession>A0A5P3A5Y3</accession>
<name>A0A5P3A5Y3_9RHOB</name>